<reference evidence="1 2" key="1">
    <citation type="submission" date="2016-10" db="EMBL/GenBank/DDBJ databases">
        <authorList>
            <person name="de Groot N.N."/>
        </authorList>
    </citation>
    <scope>NUCLEOTIDE SEQUENCE [LARGE SCALE GENOMIC DNA]</scope>
    <source>
        <strain evidence="1 2">L14</strain>
    </source>
</reference>
<dbReference type="Proteomes" id="UP000183843">
    <property type="component" value="Unassembled WGS sequence"/>
</dbReference>
<sequence>MTKQELIQAAKTIKKHCASMDGCENCFFRVKDPSCYLCELVDMDNAPVYWDIERLERESNDD</sequence>
<organism evidence="1 2">
    <name type="scientific">Selenomonas ruminantium</name>
    <dbReference type="NCBI Taxonomy" id="971"/>
    <lineage>
        <taxon>Bacteria</taxon>
        <taxon>Bacillati</taxon>
        <taxon>Bacillota</taxon>
        <taxon>Negativicutes</taxon>
        <taxon>Selenomonadales</taxon>
        <taxon>Selenomonadaceae</taxon>
        <taxon>Selenomonas</taxon>
    </lineage>
</organism>
<evidence type="ECO:0000313" key="2">
    <source>
        <dbReference type="Proteomes" id="UP000183843"/>
    </source>
</evidence>
<name>A0A1I0VIW4_SELRU</name>
<dbReference type="RefSeq" id="WP_074812805.1">
    <property type="nucleotide sequence ID" value="NZ_FOJX01000001.1"/>
</dbReference>
<dbReference type="AlphaFoldDB" id="A0A1I0VIW4"/>
<dbReference type="EMBL" id="FOJX01000001">
    <property type="protein sequence ID" value="SFA76324.1"/>
    <property type="molecule type" value="Genomic_DNA"/>
</dbReference>
<evidence type="ECO:0000313" key="1">
    <source>
        <dbReference type="EMBL" id="SFA76324.1"/>
    </source>
</evidence>
<protein>
    <submittedName>
        <fullName evidence="1">Uncharacterized protein</fullName>
    </submittedName>
</protein>
<proteinExistence type="predicted"/>
<accession>A0A1I0VIW4</accession>
<gene>
    <name evidence="1" type="ORF">SAMN05216587_101663</name>
</gene>